<dbReference type="Proteomes" id="UP000176705">
    <property type="component" value="Unassembled WGS sequence"/>
</dbReference>
<evidence type="ECO:0000256" key="1">
    <source>
        <dbReference type="SAM" id="MobiDB-lite"/>
    </source>
</evidence>
<sequence>MFDQLKPILQNGERVVVVEDGRPEYVLLRYADYVSLLAGRRSNPGHGPVRGGDWERANAEFEGARAAARMPDLPDRQAGGQADVEPEAVEIPSADPTTVRLEDLPL</sequence>
<comment type="caution">
    <text evidence="2">The sequence shown here is derived from an EMBL/GenBank/DDBJ whole genome shotgun (WGS) entry which is preliminary data.</text>
</comment>
<dbReference type="EMBL" id="MHQS01000008">
    <property type="protein sequence ID" value="OHA08987.1"/>
    <property type="molecule type" value="Genomic_DNA"/>
</dbReference>
<feature type="region of interest" description="Disordered" evidence="1">
    <location>
        <begin position="66"/>
        <end position="106"/>
    </location>
</feature>
<evidence type="ECO:0000313" key="2">
    <source>
        <dbReference type="EMBL" id="OHA08987.1"/>
    </source>
</evidence>
<evidence type="ECO:0008006" key="4">
    <source>
        <dbReference type="Google" id="ProtNLM"/>
    </source>
</evidence>
<reference evidence="2 3" key="1">
    <citation type="journal article" date="2016" name="Nat. Commun.">
        <title>Thousands of microbial genomes shed light on interconnected biogeochemical processes in an aquifer system.</title>
        <authorList>
            <person name="Anantharaman K."/>
            <person name="Brown C.T."/>
            <person name="Hug L.A."/>
            <person name="Sharon I."/>
            <person name="Castelle C.J."/>
            <person name="Probst A.J."/>
            <person name="Thomas B.C."/>
            <person name="Singh A."/>
            <person name="Wilkins M.J."/>
            <person name="Karaoz U."/>
            <person name="Brodie E.L."/>
            <person name="Williams K.H."/>
            <person name="Hubbard S.S."/>
            <person name="Banfield J.F."/>
        </authorList>
    </citation>
    <scope>NUCLEOTIDE SEQUENCE [LARGE SCALE GENOMIC DNA]</scope>
</reference>
<protein>
    <recommendedName>
        <fullName evidence="4">Antitoxin</fullName>
    </recommendedName>
</protein>
<dbReference type="AlphaFoldDB" id="A0A1G2LBI8"/>
<dbReference type="STRING" id="1802280.A3B37_03095"/>
<accession>A0A1G2LBI8</accession>
<proteinExistence type="predicted"/>
<gene>
    <name evidence="2" type="ORF">A3B37_03095</name>
</gene>
<evidence type="ECO:0000313" key="3">
    <source>
        <dbReference type="Proteomes" id="UP000176705"/>
    </source>
</evidence>
<organism evidence="2 3">
    <name type="scientific">Candidatus Sungbacteria bacterium RIFCSPLOWO2_01_FULL_59_16</name>
    <dbReference type="NCBI Taxonomy" id="1802280"/>
    <lineage>
        <taxon>Bacteria</taxon>
        <taxon>Candidatus Sungiibacteriota</taxon>
    </lineage>
</organism>
<name>A0A1G2LBI8_9BACT</name>